<keyword evidence="4" id="KW-1185">Reference proteome</keyword>
<evidence type="ECO:0000313" key="3">
    <source>
        <dbReference type="EMBL" id="KAK3670505.1"/>
    </source>
</evidence>
<dbReference type="PANTHER" id="PTHR28019:SF2">
    <property type="entry name" value="CELL MEMBRANE PROTEIN YLR413W-RELATED"/>
    <property type="match status" value="1"/>
</dbReference>
<evidence type="ECO:0008006" key="5">
    <source>
        <dbReference type="Google" id="ProtNLM"/>
    </source>
</evidence>
<dbReference type="Proteomes" id="UP001274830">
    <property type="component" value="Unassembled WGS sequence"/>
</dbReference>
<dbReference type="InterPro" id="IPR052413">
    <property type="entry name" value="SUR7_domain"/>
</dbReference>
<keyword evidence="2" id="KW-1133">Transmembrane helix</keyword>
<dbReference type="Pfam" id="PF06687">
    <property type="entry name" value="SUR7"/>
    <property type="match status" value="1"/>
</dbReference>
<feature type="region of interest" description="Disordered" evidence="1">
    <location>
        <begin position="292"/>
        <end position="328"/>
    </location>
</feature>
<evidence type="ECO:0000256" key="2">
    <source>
        <dbReference type="SAM" id="Phobius"/>
    </source>
</evidence>
<dbReference type="AlphaFoldDB" id="A0AAE0TP56"/>
<dbReference type="PANTHER" id="PTHR28019">
    <property type="entry name" value="CELL MEMBRANE PROTEIN YLR413W-RELATED"/>
    <property type="match status" value="1"/>
</dbReference>
<evidence type="ECO:0000256" key="1">
    <source>
        <dbReference type="SAM" id="MobiDB-lite"/>
    </source>
</evidence>
<feature type="transmembrane region" description="Helical" evidence="2">
    <location>
        <begin position="261"/>
        <end position="288"/>
    </location>
</feature>
<gene>
    <name evidence="3" type="ORF">LTR78_009609</name>
</gene>
<accession>A0AAE0TP56</accession>
<dbReference type="GO" id="GO:0051285">
    <property type="term" value="C:cell cortex of cell tip"/>
    <property type="evidence" value="ECO:0007669"/>
    <property type="project" value="TreeGrafter"/>
</dbReference>
<dbReference type="EMBL" id="JAUTXT010000055">
    <property type="protein sequence ID" value="KAK3670505.1"/>
    <property type="molecule type" value="Genomic_DNA"/>
</dbReference>
<dbReference type="GO" id="GO:0031505">
    <property type="term" value="P:fungal-type cell wall organization"/>
    <property type="evidence" value="ECO:0007669"/>
    <property type="project" value="TreeGrafter"/>
</dbReference>
<proteinExistence type="predicted"/>
<name>A0AAE0TP56_9PEZI</name>
<dbReference type="GO" id="GO:0005886">
    <property type="term" value="C:plasma membrane"/>
    <property type="evidence" value="ECO:0007669"/>
    <property type="project" value="InterPro"/>
</dbReference>
<organism evidence="3 4">
    <name type="scientific">Recurvomyces mirabilis</name>
    <dbReference type="NCBI Taxonomy" id="574656"/>
    <lineage>
        <taxon>Eukaryota</taxon>
        <taxon>Fungi</taxon>
        <taxon>Dikarya</taxon>
        <taxon>Ascomycota</taxon>
        <taxon>Pezizomycotina</taxon>
        <taxon>Dothideomycetes</taxon>
        <taxon>Dothideomycetidae</taxon>
        <taxon>Mycosphaerellales</taxon>
        <taxon>Teratosphaeriaceae</taxon>
        <taxon>Recurvomyces</taxon>
    </lineage>
</organism>
<comment type="caution">
    <text evidence="3">The sequence shown here is derived from an EMBL/GenBank/DDBJ whole genome shotgun (WGS) entry which is preliminary data.</text>
</comment>
<evidence type="ECO:0000313" key="4">
    <source>
        <dbReference type="Proteomes" id="UP001274830"/>
    </source>
</evidence>
<reference evidence="3" key="1">
    <citation type="submission" date="2023-07" db="EMBL/GenBank/DDBJ databases">
        <title>Black Yeasts Isolated from many extreme environments.</title>
        <authorList>
            <person name="Coleine C."/>
            <person name="Stajich J.E."/>
            <person name="Selbmann L."/>
        </authorList>
    </citation>
    <scope>NUCLEOTIDE SEQUENCE</scope>
    <source>
        <strain evidence="3">CCFEE 5485</strain>
    </source>
</reference>
<keyword evidence="2" id="KW-0472">Membrane</keyword>
<dbReference type="InterPro" id="IPR009571">
    <property type="entry name" value="SUR7/Rim9-like_fungi"/>
</dbReference>
<feature type="transmembrane region" description="Helical" evidence="2">
    <location>
        <begin position="53"/>
        <end position="73"/>
    </location>
</feature>
<feature type="transmembrane region" description="Helical" evidence="2">
    <location>
        <begin position="219"/>
        <end position="241"/>
    </location>
</feature>
<protein>
    <recommendedName>
        <fullName evidence="5">SUR7 protein</fullName>
    </recommendedName>
</protein>
<feature type="compositionally biased region" description="Basic residues" evidence="1">
    <location>
        <begin position="292"/>
        <end position="301"/>
    </location>
</feature>
<keyword evidence="2" id="KW-0812">Transmembrane</keyword>
<feature type="transmembrane region" description="Helical" evidence="2">
    <location>
        <begin position="184"/>
        <end position="207"/>
    </location>
</feature>
<sequence length="328" mass="36194">MFGRKKREPEDGFVAPRDDDYIRDSNSGRTLTNEPVYADPTKAQIKRATRTRLCWALITSILLLITVVFIILVEVGTTSPKSIRSSIYFIKLDLSNIIPLSVPNAALVNSIAQTLGLHDFYTVGLWGYCEGLNGQGFTECSKPQTLYWFNPVEIIQSQLLAGATIALPTQINDILNLIRVVSHWMFGLFLAGACLSTLMIFLVPLAVFSRWATLPIMLLTFLAALFTTVASVIATVLFIIMKNAVTAQKSLNIGAAIGVKMFAFMWIAAGASILAWLIMLCLTCCCASRRDVKKGKKRGSKKAWSEGSAMAPKDEKEVAKKGWFGRRK</sequence>